<dbReference type="InterPro" id="IPR011025">
    <property type="entry name" value="GproteinA_insert"/>
</dbReference>
<gene>
    <name evidence="7" type="ORF">ASTO00021_LOCUS4955</name>
</gene>
<feature type="binding site" evidence="5">
    <location>
        <begin position="39"/>
        <end position="44"/>
    </location>
    <ligand>
        <name>GTP</name>
        <dbReference type="ChEBI" id="CHEBI:37565"/>
    </ligand>
</feature>
<evidence type="ECO:0000256" key="6">
    <source>
        <dbReference type="PIRSR" id="PIRSR601019-2"/>
    </source>
</evidence>
<name>A0A7S3PEW6_9STRA</name>
<dbReference type="EMBL" id="HBIN01006776">
    <property type="protein sequence ID" value="CAE0434659.1"/>
    <property type="molecule type" value="Transcribed_RNA"/>
</dbReference>
<proteinExistence type="predicted"/>
<accession>A0A7S3PEW6</accession>
<dbReference type="GO" id="GO:0003924">
    <property type="term" value="F:GTPase activity"/>
    <property type="evidence" value="ECO:0007669"/>
    <property type="project" value="InterPro"/>
</dbReference>
<feature type="binding site" evidence="6">
    <location>
        <position position="43"/>
    </location>
    <ligand>
        <name>Mg(2+)</name>
        <dbReference type="ChEBI" id="CHEBI:18420"/>
    </ligand>
</feature>
<keyword evidence="2 5" id="KW-0547">Nucleotide-binding</keyword>
<dbReference type="GO" id="GO:0005737">
    <property type="term" value="C:cytoplasm"/>
    <property type="evidence" value="ECO:0007669"/>
    <property type="project" value="TreeGrafter"/>
</dbReference>
<sequence>MGGTIGKETAMSRKIDTALKQLKMEEDSKIKLLLLGAGESGKSTLFKQIKLLYKEKDFKKDERKNYQQVVHSNIISDFQFVLKACQMKGMELDEVTLEAQKKLDSWDRRHPITEEDGDMLSAVWRTEAVQACWNDRSDIQVQDALEYYMQDEIFARVAKGKAYLPSNNDIIRSRVRTSGVAIEKFHMGQATFEMYDVGGQRNERRKWIHSFDNVTSVVFVAAISEYDQVLFEDNSVNRQQEAVELFKKCLHEKWFENVPFILFLNKKDLFREKLGRIPFRIDDGPRARNLDYDGPVCDPTVEYKVDGTDKNFEEMYELTCDYLQNLYEKQQEGRTKPTNIYTYIINSTDTENIGRIMGVCKDIILKENLKRFGWFFEDGKVGGVTSDQ</sequence>
<reference evidence="7" key="1">
    <citation type="submission" date="2021-01" db="EMBL/GenBank/DDBJ databases">
        <authorList>
            <person name="Corre E."/>
            <person name="Pelletier E."/>
            <person name="Niang G."/>
            <person name="Scheremetjew M."/>
            <person name="Finn R."/>
            <person name="Kale V."/>
            <person name="Holt S."/>
            <person name="Cochrane G."/>
            <person name="Meng A."/>
            <person name="Brown T."/>
            <person name="Cohen L."/>
        </authorList>
    </citation>
    <scope>NUCLEOTIDE SEQUENCE</scope>
    <source>
        <strain evidence="7">GSBS06</strain>
    </source>
</reference>
<dbReference type="PROSITE" id="PS51882">
    <property type="entry name" value="G_ALPHA"/>
    <property type="match status" value="1"/>
</dbReference>
<dbReference type="Pfam" id="PF00503">
    <property type="entry name" value="G-alpha"/>
    <property type="match status" value="1"/>
</dbReference>
<dbReference type="SMART" id="SM00275">
    <property type="entry name" value="G_alpha"/>
    <property type="match status" value="1"/>
</dbReference>
<keyword evidence="1 6" id="KW-0479">Metal-binding</keyword>
<keyword evidence="3 5" id="KW-0342">GTP-binding</keyword>
<dbReference type="GO" id="GO:0001664">
    <property type="term" value="F:G protein-coupled receptor binding"/>
    <property type="evidence" value="ECO:0007669"/>
    <property type="project" value="TreeGrafter"/>
</dbReference>
<keyword evidence="4" id="KW-0807">Transducer</keyword>
<protein>
    <submittedName>
        <fullName evidence="7">Uncharacterized protein</fullName>
    </submittedName>
</protein>
<evidence type="ECO:0000256" key="5">
    <source>
        <dbReference type="PIRSR" id="PIRSR601019-1"/>
    </source>
</evidence>
<feature type="binding site" evidence="5">
    <location>
        <begin position="265"/>
        <end position="268"/>
    </location>
    <ligand>
        <name>GTP</name>
        <dbReference type="ChEBI" id="CHEBI:37565"/>
    </ligand>
</feature>
<dbReference type="PANTHER" id="PTHR10218">
    <property type="entry name" value="GTP-BINDING PROTEIN ALPHA SUBUNIT"/>
    <property type="match status" value="1"/>
</dbReference>
<evidence type="ECO:0000256" key="1">
    <source>
        <dbReference type="ARBA" id="ARBA00022723"/>
    </source>
</evidence>
<dbReference type="Gene3D" id="1.10.400.10">
    <property type="entry name" value="GI Alpha 1, domain 2-like"/>
    <property type="match status" value="1"/>
</dbReference>
<dbReference type="GO" id="GO:0046872">
    <property type="term" value="F:metal ion binding"/>
    <property type="evidence" value="ECO:0007669"/>
    <property type="project" value="UniProtKB-KW"/>
</dbReference>
<feature type="binding site" evidence="5">
    <location>
        <begin position="196"/>
        <end position="200"/>
    </location>
    <ligand>
        <name>GTP</name>
        <dbReference type="ChEBI" id="CHEBI:37565"/>
    </ligand>
</feature>
<dbReference type="AlphaFoldDB" id="A0A7S3PEW6"/>
<dbReference type="GO" id="GO:0005834">
    <property type="term" value="C:heterotrimeric G-protein complex"/>
    <property type="evidence" value="ECO:0007669"/>
    <property type="project" value="TreeGrafter"/>
</dbReference>
<dbReference type="PRINTS" id="PR00318">
    <property type="entry name" value="GPROTEINA"/>
</dbReference>
<dbReference type="SUPFAM" id="SSF52540">
    <property type="entry name" value="P-loop containing nucleoside triphosphate hydrolases"/>
    <property type="match status" value="1"/>
</dbReference>
<dbReference type="GO" id="GO:0005525">
    <property type="term" value="F:GTP binding"/>
    <property type="evidence" value="ECO:0007669"/>
    <property type="project" value="UniProtKB-KW"/>
</dbReference>
<dbReference type="SUPFAM" id="SSF47895">
    <property type="entry name" value="Transducin (alpha subunit), insertion domain"/>
    <property type="match status" value="1"/>
</dbReference>
<feature type="binding site" evidence="6">
    <location>
        <position position="177"/>
    </location>
    <ligand>
        <name>Mg(2+)</name>
        <dbReference type="ChEBI" id="CHEBI:18420"/>
    </ligand>
</feature>
<evidence type="ECO:0000256" key="3">
    <source>
        <dbReference type="ARBA" id="ARBA00023134"/>
    </source>
</evidence>
<organism evidence="7">
    <name type="scientific">Aplanochytrium stocchinoi</name>
    <dbReference type="NCBI Taxonomy" id="215587"/>
    <lineage>
        <taxon>Eukaryota</taxon>
        <taxon>Sar</taxon>
        <taxon>Stramenopiles</taxon>
        <taxon>Bigyra</taxon>
        <taxon>Labyrinthulomycetes</taxon>
        <taxon>Thraustochytrida</taxon>
        <taxon>Thraustochytriidae</taxon>
        <taxon>Aplanochytrium</taxon>
    </lineage>
</organism>
<dbReference type="Gene3D" id="3.40.50.300">
    <property type="entry name" value="P-loop containing nucleotide triphosphate hydrolases"/>
    <property type="match status" value="1"/>
</dbReference>
<dbReference type="FunFam" id="3.40.50.300:FF:000720">
    <property type="entry name" value="Guanine nucleotide-binding protein G(k) subunit alpha"/>
    <property type="match status" value="1"/>
</dbReference>
<dbReference type="CDD" id="cd00066">
    <property type="entry name" value="G-alpha"/>
    <property type="match status" value="1"/>
</dbReference>
<dbReference type="PANTHER" id="PTHR10218:SF302">
    <property type="entry name" value="GUANINE NUCLEOTIDE-BINDING PROTEIN ALPHA-5 SUBUNIT"/>
    <property type="match status" value="1"/>
</dbReference>
<keyword evidence="6" id="KW-0460">Magnesium</keyword>
<evidence type="ECO:0000256" key="2">
    <source>
        <dbReference type="ARBA" id="ARBA00022741"/>
    </source>
</evidence>
<dbReference type="InterPro" id="IPR027417">
    <property type="entry name" value="P-loop_NTPase"/>
</dbReference>
<dbReference type="GO" id="GO:0031683">
    <property type="term" value="F:G-protein beta/gamma-subunit complex binding"/>
    <property type="evidence" value="ECO:0007669"/>
    <property type="project" value="InterPro"/>
</dbReference>
<evidence type="ECO:0000313" key="7">
    <source>
        <dbReference type="EMBL" id="CAE0434659.1"/>
    </source>
</evidence>
<dbReference type="GO" id="GO:0007188">
    <property type="term" value="P:adenylate cyclase-modulating G protein-coupled receptor signaling pathway"/>
    <property type="evidence" value="ECO:0007669"/>
    <property type="project" value="TreeGrafter"/>
</dbReference>
<dbReference type="InterPro" id="IPR001019">
    <property type="entry name" value="Gprotein_alpha_su"/>
</dbReference>
<evidence type="ECO:0000256" key="4">
    <source>
        <dbReference type="ARBA" id="ARBA00023224"/>
    </source>
</evidence>